<dbReference type="Gene3D" id="3.50.50.60">
    <property type="entry name" value="FAD/NAD(P)-binding domain"/>
    <property type="match status" value="1"/>
</dbReference>
<name>A0A1I5IJG4_9ACTN</name>
<gene>
    <name evidence="1" type="ORF">SAMN05660359_04649</name>
</gene>
<dbReference type="RefSeq" id="WP_208976854.1">
    <property type="nucleotide sequence ID" value="NZ_FOWE01000015.1"/>
</dbReference>
<evidence type="ECO:0000313" key="1">
    <source>
        <dbReference type="EMBL" id="SFO60544.1"/>
    </source>
</evidence>
<reference evidence="2" key="1">
    <citation type="submission" date="2016-10" db="EMBL/GenBank/DDBJ databases">
        <authorList>
            <person name="Varghese N."/>
            <person name="Submissions S."/>
        </authorList>
    </citation>
    <scope>NUCLEOTIDE SEQUENCE [LARGE SCALE GENOMIC DNA]</scope>
    <source>
        <strain evidence="2">DSM 43161</strain>
    </source>
</reference>
<dbReference type="Proteomes" id="UP000183642">
    <property type="component" value="Unassembled WGS sequence"/>
</dbReference>
<dbReference type="EMBL" id="FOWE01000015">
    <property type="protein sequence ID" value="SFO60544.1"/>
    <property type="molecule type" value="Genomic_DNA"/>
</dbReference>
<sequence>MLDDGQYTAALAAGRPQQRDMFTTITTDGVRWPGGHEERVDTVILGTG</sequence>
<dbReference type="AlphaFoldDB" id="A0A1I5IJG4"/>
<keyword evidence="2" id="KW-1185">Reference proteome</keyword>
<evidence type="ECO:0000313" key="2">
    <source>
        <dbReference type="Proteomes" id="UP000183642"/>
    </source>
</evidence>
<accession>A0A1I5IJG4</accession>
<protein>
    <submittedName>
        <fullName evidence="1">Putative flavoprotein involved in K+ transport</fullName>
    </submittedName>
</protein>
<proteinExistence type="predicted"/>
<organism evidence="1 2">
    <name type="scientific">Geodermatophilus obscurus</name>
    <dbReference type="NCBI Taxonomy" id="1861"/>
    <lineage>
        <taxon>Bacteria</taxon>
        <taxon>Bacillati</taxon>
        <taxon>Actinomycetota</taxon>
        <taxon>Actinomycetes</taxon>
        <taxon>Geodermatophilales</taxon>
        <taxon>Geodermatophilaceae</taxon>
        <taxon>Geodermatophilus</taxon>
    </lineage>
</organism>
<dbReference type="InterPro" id="IPR036188">
    <property type="entry name" value="FAD/NAD-bd_sf"/>
</dbReference>